<dbReference type="STRING" id="414048.SAMN04489864_103347"/>
<evidence type="ECO:0000313" key="2">
    <source>
        <dbReference type="Proteomes" id="UP000199666"/>
    </source>
</evidence>
<dbReference type="RefSeq" id="WP_090992846.1">
    <property type="nucleotide sequence ID" value="NZ_FOPP01000003.1"/>
</dbReference>
<evidence type="ECO:0008006" key="3">
    <source>
        <dbReference type="Google" id="ProtNLM"/>
    </source>
</evidence>
<gene>
    <name evidence="1" type="ORF">SAMN04489864_103347</name>
</gene>
<dbReference type="PROSITE" id="PS51257">
    <property type="entry name" value="PROKAR_LIPOPROTEIN"/>
    <property type="match status" value="1"/>
</dbReference>
<protein>
    <recommendedName>
        <fullName evidence="3">Lipoprotein</fullName>
    </recommendedName>
</protein>
<evidence type="ECO:0000313" key="1">
    <source>
        <dbReference type="EMBL" id="SFG94095.1"/>
    </source>
</evidence>
<dbReference type="Proteomes" id="UP000199666">
    <property type="component" value="Unassembled WGS sequence"/>
</dbReference>
<proteinExistence type="predicted"/>
<accession>A0A1I2VY36</accession>
<keyword evidence="2" id="KW-1185">Reference proteome</keyword>
<organism evidence="1 2">
    <name type="scientific">Pedobacter insulae</name>
    <dbReference type="NCBI Taxonomy" id="414048"/>
    <lineage>
        <taxon>Bacteria</taxon>
        <taxon>Pseudomonadati</taxon>
        <taxon>Bacteroidota</taxon>
        <taxon>Sphingobacteriia</taxon>
        <taxon>Sphingobacteriales</taxon>
        <taxon>Sphingobacteriaceae</taxon>
        <taxon>Pedobacter</taxon>
    </lineage>
</organism>
<sequence>MKLHQYLPFAIIGIFSACQPRESKTVDHKTPSTTKQSCYAYFNNKDTASLTIITSGHVITGELSYRLFEKDGNKGTMKGEMRGDTLVADYLFDSEGRQSTRQVAFLKKGGKLLEGYGEITEKQGKIIFNDISTLKFGDGIIFTEVNCQ</sequence>
<name>A0A1I2VY36_9SPHI</name>
<reference evidence="1 2" key="1">
    <citation type="submission" date="2016-10" db="EMBL/GenBank/DDBJ databases">
        <authorList>
            <person name="de Groot N.N."/>
        </authorList>
    </citation>
    <scope>NUCLEOTIDE SEQUENCE [LARGE SCALE GENOMIC DNA]</scope>
    <source>
        <strain evidence="1 2">DSM 18684</strain>
    </source>
</reference>
<dbReference type="OrthoDB" id="794403at2"/>
<dbReference type="AlphaFoldDB" id="A0A1I2VY36"/>
<dbReference type="EMBL" id="FOPP01000003">
    <property type="protein sequence ID" value="SFG94095.1"/>
    <property type="molecule type" value="Genomic_DNA"/>
</dbReference>